<dbReference type="EMBL" id="UINC01170081">
    <property type="protein sequence ID" value="SVD73946.1"/>
    <property type="molecule type" value="Genomic_DNA"/>
</dbReference>
<evidence type="ECO:0000259" key="12">
    <source>
        <dbReference type="Pfam" id="PF08544"/>
    </source>
</evidence>
<evidence type="ECO:0000256" key="6">
    <source>
        <dbReference type="ARBA" id="ARBA00022679"/>
    </source>
</evidence>
<keyword evidence="9" id="KW-0418">Kinase</keyword>
<dbReference type="GO" id="GO:0005524">
    <property type="term" value="F:ATP binding"/>
    <property type="evidence" value="ECO:0007669"/>
    <property type="project" value="UniProtKB-KW"/>
</dbReference>
<keyword evidence="10" id="KW-0067">ATP-binding</keyword>
<keyword evidence="7" id="KW-0791">Threonine biosynthesis</keyword>
<dbReference type="EC" id="2.7.1.39" evidence="3"/>
<protein>
    <recommendedName>
        <fullName evidence="4">Homoserine kinase</fullName>
        <ecNumber evidence="3">2.7.1.39</ecNumber>
    </recommendedName>
</protein>
<dbReference type="InterPro" id="IPR036554">
    <property type="entry name" value="GHMP_kinase_C_sf"/>
</dbReference>
<evidence type="ECO:0000256" key="5">
    <source>
        <dbReference type="ARBA" id="ARBA00022605"/>
    </source>
</evidence>
<evidence type="ECO:0000256" key="9">
    <source>
        <dbReference type="ARBA" id="ARBA00022777"/>
    </source>
</evidence>
<reference evidence="13" key="1">
    <citation type="submission" date="2018-05" db="EMBL/GenBank/DDBJ databases">
        <authorList>
            <person name="Lanie J.A."/>
            <person name="Ng W.-L."/>
            <person name="Kazmierczak K.M."/>
            <person name="Andrzejewski T.M."/>
            <person name="Davidsen T.M."/>
            <person name="Wayne K.J."/>
            <person name="Tettelin H."/>
            <person name="Glass J.I."/>
            <person name="Rusch D."/>
            <person name="Podicherti R."/>
            <person name="Tsui H.-C.T."/>
            <person name="Winkler M.E."/>
        </authorList>
    </citation>
    <scope>NUCLEOTIDE SEQUENCE</scope>
</reference>
<feature type="non-terminal residue" evidence="13">
    <location>
        <position position="1"/>
    </location>
</feature>
<dbReference type="Gene3D" id="3.30.70.890">
    <property type="entry name" value="GHMP kinase, C-terminal domain"/>
    <property type="match status" value="1"/>
</dbReference>
<evidence type="ECO:0000256" key="8">
    <source>
        <dbReference type="ARBA" id="ARBA00022741"/>
    </source>
</evidence>
<proteinExistence type="inferred from homology"/>
<dbReference type="UniPathway" id="UPA00050">
    <property type="reaction ID" value="UER00064"/>
</dbReference>
<evidence type="ECO:0000259" key="11">
    <source>
        <dbReference type="Pfam" id="PF00288"/>
    </source>
</evidence>
<evidence type="ECO:0000256" key="10">
    <source>
        <dbReference type="ARBA" id="ARBA00022840"/>
    </source>
</evidence>
<gene>
    <name evidence="13" type="ORF">METZ01_LOCUS426800</name>
</gene>
<dbReference type="InterPro" id="IPR020568">
    <property type="entry name" value="Ribosomal_Su5_D2-typ_SF"/>
</dbReference>
<feature type="domain" description="GHMP kinase C-terminal" evidence="12">
    <location>
        <begin position="151"/>
        <end position="194"/>
    </location>
</feature>
<evidence type="ECO:0000256" key="3">
    <source>
        <dbReference type="ARBA" id="ARBA00012078"/>
    </source>
</evidence>
<dbReference type="AlphaFoldDB" id="A0A382XSC5"/>
<dbReference type="InterPro" id="IPR014721">
    <property type="entry name" value="Ribsml_uS5_D2-typ_fold_subgr"/>
</dbReference>
<dbReference type="PRINTS" id="PR00958">
    <property type="entry name" value="HOMSERKINASE"/>
</dbReference>
<dbReference type="GO" id="GO:0004413">
    <property type="term" value="F:homoserine kinase activity"/>
    <property type="evidence" value="ECO:0007669"/>
    <property type="project" value="UniProtKB-EC"/>
</dbReference>
<dbReference type="InterPro" id="IPR006204">
    <property type="entry name" value="GHMP_kinase_N_dom"/>
</dbReference>
<dbReference type="SUPFAM" id="SSF55060">
    <property type="entry name" value="GHMP Kinase, C-terminal domain"/>
    <property type="match status" value="1"/>
</dbReference>
<keyword evidence="5" id="KW-0028">Amino-acid biosynthesis</keyword>
<dbReference type="PROSITE" id="PS00627">
    <property type="entry name" value="GHMP_KINASES_ATP"/>
    <property type="match status" value="1"/>
</dbReference>
<dbReference type="Pfam" id="PF08544">
    <property type="entry name" value="GHMP_kinases_C"/>
    <property type="match status" value="1"/>
</dbReference>
<keyword evidence="8" id="KW-0547">Nucleotide-binding</keyword>
<dbReference type="SUPFAM" id="SSF54211">
    <property type="entry name" value="Ribosomal protein S5 domain 2-like"/>
    <property type="match status" value="1"/>
</dbReference>
<dbReference type="Gene3D" id="3.30.230.10">
    <property type="match status" value="1"/>
</dbReference>
<accession>A0A382XSC5</accession>
<dbReference type="Pfam" id="PF00288">
    <property type="entry name" value="GHMP_kinases_N"/>
    <property type="match status" value="1"/>
</dbReference>
<name>A0A382XSC5_9ZZZZ</name>
<dbReference type="PANTHER" id="PTHR20861:SF1">
    <property type="entry name" value="HOMOSERINE KINASE"/>
    <property type="match status" value="1"/>
</dbReference>
<organism evidence="13">
    <name type="scientific">marine metagenome</name>
    <dbReference type="NCBI Taxonomy" id="408172"/>
    <lineage>
        <taxon>unclassified sequences</taxon>
        <taxon>metagenomes</taxon>
        <taxon>ecological metagenomes</taxon>
    </lineage>
</organism>
<evidence type="ECO:0000256" key="4">
    <source>
        <dbReference type="ARBA" id="ARBA00017858"/>
    </source>
</evidence>
<dbReference type="PANTHER" id="PTHR20861">
    <property type="entry name" value="HOMOSERINE/4-DIPHOSPHOCYTIDYL-2-C-METHYL-D-ERYTHRITOL KINASE"/>
    <property type="match status" value="1"/>
</dbReference>
<dbReference type="InterPro" id="IPR013750">
    <property type="entry name" value="GHMP_kinase_C_dom"/>
</dbReference>
<evidence type="ECO:0000256" key="1">
    <source>
        <dbReference type="ARBA" id="ARBA00005015"/>
    </source>
</evidence>
<evidence type="ECO:0000256" key="2">
    <source>
        <dbReference type="ARBA" id="ARBA00007370"/>
    </source>
</evidence>
<dbReference type="NCBIfam" id="TIGR00191">
    <property type="entry name" value="thrB"/>
    <property type="match status" value="1"/>
</dbReference>
<evidence type="ECO:0000256" key="7">
    <source>
        <dbReference type="ARBA" id="ARBA00022697"/>
    </source>
</evidence>
<dbReference type="InterPro" id="IPR000870">
    <property type="entry name" value="Homoserine_kinase"/>
</dbReference>
<dbReference type="GO" id="GO:0009088">
    <property type="term" value="P:threonine biosynthetic process"/>
    <property type="evidence" value="ECO:0007669"/>
    <property type="project" value="UniProtKB-UniPathway"/>
</dbReference>
<feature type="domain" description="GHMP kinase N-terminal" evidence="11">
    <location>
        <begin position="7"/>
        <end position="69"/>
    </location>
</feature>
<keyword evidence="6" id="KW-0808">Transferase</keyword>
<comment type="similarity">
    <text evidence="2">Belongs to the GHMP kinase family. Homoserine kinase subfamily.</text>
</comment>
<evidence type="ECO:0000313" key="13">
    <source>
        <dbReference type="EMBL" id="SVD73946.1"/>
    </source>
</evidence>
<sequence length="228" mass="24961">NTQKIDLSINCINSIPISGGLGSSSSAVIAGILIAFSINQIEIDKNKIYQIASQIEGHPDNVGPAIFGGITIGFKDKNDWHINQIPFPKDLIIVSFVSNQKILTEYSRKQLPDNISRKDAVYNISRVATLVNSLNNSHYKDLKYSVQDAIHEQYRIDSIKGFKLISDAAMNAGALATYLSGSGPTISAITNNKEVTINYEMLEAAARLNIEGKGFIHNISYKGAYIIE</sequence>
<comment type="pathway">
    <text evidence="1">Amino-acid biosynthesis; L-threonine biosynthesis; L-threonine from L-aspartate: step 4/5.</text>
</comment>
<dbReference type="InterPro" id="IPR006203">
    <property type="entry name" value="GHMP_knse_ATP-bd_CS"/>
</dbReference>